<comment type="caution">
    <text evidence="1">The sequence shown here is derived from an EMBL/GenBank/DDBJ whole genome shotgun (WGS) entry which is preliminary data.</text>
</comment>
<dbReference type="EMBL" id="JAQQBS010001422">
    <property type="protein sequence ID" value="KAK0166133.1"/>
    <property type="molecule type" value="Genomic_DNA"/>
</dbReference>
<sequence>MRKLSVTIVWLKPLRSFYGTNGTFIELENFMRGIITNKRHFLNYNECNMTCEKLKSNSDDEFTAYYATCYGKIGTCSQLQSTICSGKIKYCLSPNANKHYTWASDIDETYRARGKCKNPIYQTGGSCAESAYKCNHCMCICTEDNNLNSNAVRSFSLRLQESDINQNMIVTGLKIVKINTMIHLQIQQAKLLPNNKIDPNTKFWKPLDEIVKLTNHSLFPNDWTKLSADEDYLSLSFANRTINLDDIILPLDYVVTGVRFGRTLSEDQQTSALRIEVKGVHVDREIGKIIPNTEINLTSDNMESNRLLPDYQRLRTQITLDNCDDPVEAKNYTQILETNKYIKFTHTDKKKDLAQTTIPYLDAREFTVEDDVPLIGVGLTYAGQEGYGGFITFNLYPSYIKNETSFITKQNVNLKTCQQSPNIPDDSTETLDEDSSIRNDDEMIDSLISEFLEGV</sequence>
<evidence type="ECO:0000313" key="2">
    <source>
        <dbReference type="Proteomes" id="UP001168990"/>
    </source>
</evidence>
<evidence type="ECO:0000313" key="1">
    <source>
        <dbReference type="EMBL" id="KAK0166133.1"/>
    </source>
</evidence>
<name>A0AA39KLP5_9HYME</name>
<reference evidence="1" key="1">
    <citation type="journal article" date="2023" name="bioRxiv">
        <title>Scaffold-level genome assemblies of two parasitoid biocontrol wasps reveal the parthenogenesis mechanism and an associated novel virus.</title>
        <authorList>
            <person name="Inwood S."/>
            <person name="Skelly J."/>
            <person name="Guhlin J."/>
            <person name="Harrop T."/>
            <person name="Goldson S."/>
            <person name="Dearden P."/>
        </authorList>
    </citation>
    <scope>NUCLEOTIDE SEQUENCE</scope>
    <source>
        <strain evidence="1">Irish</strain>
        <tissue evidence="1">Whole body</tissue>
    </source>
</reference>
<reference evidence="1" key="2">
    <citation type="submission" date="2023-03" db="EMBL/GenBank/DDBJ databases">
        <authorList>
            <person name="Inwood S.N."/>
            <person name="Skelly J.G."/>
            <person name="Guhlin J."/>
            <person name="Harrop T.W.R."/>
            <person name="Goldson S.G."/>
            <person name="Dearden P.K."/>
        </authorList>
    </citation>
    <scope>NUCLEOTIDE SEQUENCE</scope>
    <source>
        <strain evidence="1">Irish</strain>
        <tissue evidence="1">Whole body</tissue>
    </source>
</reference>
<accession>A0AA39KLP5</accession>
<organism evidence="1 2">
    <name type="scientific">Microctonus aethiopoides</name>
    <dbReference type="NCBI Taxonomy" id="144406"/>
    <lineage>
        <taxon>Eukaryota</taxon>
        <taxon>Metazoa</taxon>
        <taxon>Ecdysozoa</taxon>
        <taxon>Arthropoda</taxon>
        <taxon>Hexapoda</taxon>
        <taxon>Insecta</taxon>
        <taxon>Pterygota</taxon>
        <taxon>Neoptera</taxon>
        <taxon>Endopterygota</taxon>
        <taxon>Hymenoptera</taxon>
        <taxon>Apocrita</taxon>
        <taxon>Ichneumonoidea</taxon>
        <taxon>Braconidae</taxon>
        <taxon>Euphorinae</taxon>
        <taxon>Microctonus</taxon>
    </lineage>
</organism>
<dbReference type="PANTHER" id="PTHR47890">
    <property type="entry name" value="LD24308P"/>
    <property type="match status" value="1"/>
</dbReference>
<dbReference type="AlphaFoldDB" id="A0AA39KLP5"/>
<gene>
    <name evidence="1" type="ORF">PV328_004580</name>
</gene>
<dbReference type="Pfam" id="PF16061">
    <property type="entry name" value="DUF4803"/>
    <property type="match status" value="1"/>
</dbReference>
<dbReference type="Proteomes" id="UP001168990">
    <property type="component" value="Unassembled WGS sequence"/>
</dbReference>
<protein>
    <submittedName>
        <fullName evidence="1">Uncharacterized protein</fullName>
    </submittedName>
</protein>
<dbReference type="InterPro" id="IPR032062">
    <property type="entry name" value="DUF4803"/>
</dbReference>
<dbReference type="PANTHER" id="PTHR47890:SF1">
    <property type="entry name" value="LD24308P"/>
    <property type="match status" value="1"/>
</dbReference>
<proteinExistence type="predicted"/>
<keyword evidence="2" id="KW-1185">Reference proteome</keyword>